<feature type="region of interest" description="Disordered" evidence="1">
    <location>
        <begin position="611"/>
        <end position="630"/>
    </location>
</feature>
<sequence>MTLSASDVCGSGESTLDSSVSPAVTPSTAERPKPSSRPVGGGGGDTQPNGEPSESDASRETEDQPWFVLAGGNEERRPVDVAYKLFMAPSGLLGVRPPDEEPEPKRAVGSSKHQTPENGPLLVPELALPKLQIPRYGHVACVTSGRDVLLVGGKDGHTVLNSVERLEETEGRWVSMPSLHFARAHHAGCAVSGGRAVVLGGENDKGVLKSVELYHPVKRNWINLAPMQHQRHSFGAVAIGANIFALGGRDAAGDHGRVLKTVEGLSLAPLASPACSRSSSVATAPGSPAGVPTETQSRGASGPGAQTPQKTATDRADSSGLGSTRQGSVGEGGTTHGAGSAAVEGWRSLPSMKNGRASFGVAQYKGVIFCAGGTNGVKPLSSVEMFDSSTNEWFQLPSLNEARIGPVCFVWLKGPERRPHLCVAGGRQSSLHPVFQSAEILDLLPLLPRNDEDGTDKTEGTGQGGSDGEKKRQPEGGEKLRRETEIPPAQWILVSPVGVKLCWQQAAGVVSRCWKSELLDSPVPPLLASATEVLPPSPVQARTSLGQQTGRRSLPHTLSGGPSSASSSVPSFGGGSVSRAATFAGSEQPRIPRGVVAAVAKRFQTSKSSCSISSFSSSVSPVSSSVSPVSSSVSSVSASVSSSDALAGPSLASETRVPELRNAPCGGREPGKKVNGRGLPFSTTRIRTLLSDDCLEANRMSRQDLRGDAVLQREVMSRNLEEAEEESSDADERPPLPKTRVFRSNSSSSTASVNAAPSEAPDRHGACAGDKGPSKVQMLRQKIESQAAERQAAAAKKTGTAGAGVGGIAGVGGKHEVVYDPLEWFES</sequence>
<feature type="compositionally biased region" description="Low complexity" evidence="1">
    <location>
        <begin position="744"/>
        <end position="758"/>
    </location>
</feature>
<dbReference type="PANTHER" id="PTHR45632">
    <property type="entry name" value="LD33804P"/>
    <property type="match status" value="1"/>
</dbReference>
<feature type="region of interest" description="Disordered" evidence="1">
    <location>
        <begin position="446"/>
        <end position="484"/>
    </location>
</feature>
<feature type="region of interest" description="Disordered" evidence="1">
    <location>
        <begin position="719"/>
        <end position="812"/>
    </location>
</feature>
<evidence type="ECO:0000256" key="1">
    <source>
        <dbReference type="SAM" id="MobiDB-lite"/>
    </source>
</evidence>
<feature type="compositionally biased region" description="Basic and acidic residues" evidence="1">
    <location>
        <begin position="97"/>
        <end position="106"/>
    </location>
</feature>
<protein>
    <submittedName>
        <fullName evidence="2">Kelch motif domain-containing protein, putative</fullName>
    </submittedName>
</protein>
<feature type="region of interest" description="Disordered" evidence="1">
    <location>
        <begin position="534"/>
        <end position="572"/>
    </location>
</feature>
<dbReference type="InterPro" id="IPR015915">
    <property type="entry name" value="Kelch-typ_b-propeller"/>
</dbReference>
<feature type="compositionally biased region" description="Low complexity" evidence="1">
    <location>
        <begin position="786"/>
        <end position="800"/>
    </location>
</feature>
<feature type="compositionally biased region" description="Polar residues" evidence="1">
    <location>
        <begin position="540"/>
        <end position="551"/>
    </location>
</feature>
<feature type="compositionally biased region" description="Gly residues" evidence="1">
    <location>
        <begin position="801"/>
        <end position="812"/>
    </location>
</feature>
<dbReference type="SUPFAM" id="SSF117281">
    <property type="entry name" value="Kelch motif"/>
    <property type="match status" value="2"/>
</dbReference>
<dbReference type="InterPro" id="IPR006652">
    <property type="entry name" value="Kelch_1"/>
</dbReference>
<feature type="region of interest" description="Disordered" evidence="1">
    <location>
        <begin position="91"/>
        <end position="119"/>
    </location>
</feature>
<dbReference type="Pfam" id="PF01344">
    <property type="entry name" value="Kelch_1"/>
    <property type="match status" value="3"/>
</dbReference>
<feature type="compositionally biased region" description="Basic and acidic residues" evidence="1">
    <location>
        <begin position="449"/>
        <end position="459"/>
    </location>
</feature>
<gene>
    <name evidence="2" type="ORF">BN1204_035130</name>
</gene>
<name>A0A0F7UGP9_NEOCL</name>
<feature type="compositionally biased region" description="Basic and acidic residues" evidence="1">
    <location>
        <begin position="467"/>
        <end position="484"/>
    </location>
</feature>
<feature type="region of interest" description="Disordered" evidence="1">
    <location>
        <begin position="1"/>
        <end position="73"/>
    </location>
</feature>
<dbReference type="EMBL" id="LN714483">
    <property type="protein sequence ID" value="CEL67720.1"/>
    <property type="molecule type" value="Genomic_DNA"/>
</dbReference>
<feature type="compositionally biased region" description="Polar residues" evidence="1">
    <location>
        <begin position="12"/>
        <end position="28"/>
    </location>
</feature>
<dbReference type="SMART" id="SM00612">
    <property type="entry name" value="Kelch"/>
    <property type="match status" value="3"/>
</dbReference>
<reference evidence="2" key="1">
    <citation type="journal article" date="2015" name="PLoS ONE">
        <title>Comprehensive Evaluation of Toxoplasma gondii VEG and Neospora caninum LIV Genomes with Tachyzoite Stage Transcriptome and Proteome Defines Novel Transcript Features.</title>
        <authorList>
            <person name="Ramaprasad A."/>
            <person name="Mourier T."/>
            <person name="Naeem R."/>
            <person name="Malas T.B."/>
            <person name="Moussa E."/>
            <person name="Panigrahi A."/>
            <person name="Vermont S.J."/>
            <person name="Otto T.D."/>
            <person name="Wastling J."/>
            <person name="Pain A."/>
        </authorList>
    </citation>
    <scope>NUCLEOTIDE SEQUENCE</scope>
    <source>
        <strain evidence="2">Liverpool</strain>
    </source>
</reference>
<accession>A0A0F7UGP9</accession>
<organism evidence="2">
    <name type="scientific">Neospora caninum (strain Liverpool)</name>
    <dbReference type="NCBI Taxonomy" id="572307"/>
    <lineage>
        <taxon>Eukaryota</taxon>
        <taxon>Sar</taxon>
        <taxon>Alveolata</taxon>
        <taxon>Apicomplexa</taxon>
        <taxon>Conoidasida</taxon>
        <taxon>Coccidia</taxon>
        <taxon>Eucoccidiorida</taxon>
        <taxon>Eimeriorina</taxon>
        <taxon>Sarcocystidae</taxon>
        <taxon>Neospora</taxon>
    </lineage>
</organism>
<feature type="compositionally biased region" description="Low complexity" evidence="1">
    <location>
        <begin position="559"/>
        <end position="571"/>
    </location>
</feature>
<feature type="region of interest" description="Disordered" evidence="1">
    <location>
        <begin position="660"/>
        <end position="679"/>
    </location>
</feature>
<feature type="compositionally biased region" description="Polar residues" evidence="1">
    <location>
        <begin position="293"/>
        <end position="311"/>
    </location>
</feature>
<evidence type="ECO:0000313" key="2">
    <source>
        <dbReference type="EMBL" id="CEL67720.1"/>
    </source>
</evidence>
<dbReference type="AlphaFoldDB" id="A0A0F7UGP9"/>
<feature type="region of interest" description="Disordered" evidence="1">
    <location>
        <begin position="276"/>
        <end position="341"/>
    </location>
</feature>
<dbReference type="Gene3D" id="2.120.10.80">
    <property type="entry name" value="Kelch-type beta propeller"/>
    <property type="match status" value="2"/>
</dbReference>
<dbReference type="PANTHER" id="PTHR45632:SF26">
    <property type="entry name" value="BTB DOMAIN-CONTAINING PROTEIN"/>
    <property type="match status" value="1"/>
</dbReference>
<proteinExistence type="predicted"/>